<feature type="non-terminal residue" evidence="2">
    <location>
        <position position="89"/>
    </location>
</feature>
<sequence length="89" mass="9771">SRPRVVISAAPKGVSPSSSTPQPRVSIRAAPRAQVPVSIEESVMKQLTQALVKMSLFDLIQSSPQHRQALIDNLRRIAVNSDEPQLFEL</sequence>
<dbReference type="Proteomes" id="UP000824469">
    <property type="component" value="Unassembled WGS sequence"/>
</dbReference>
<dbReference type="EMBL" id="JAHRHJ020000009">
    <property type="protein sequence ID" value="KAH9302228.1"/>
    <property type="molecule type" value="Genomic_DNA"/>
</dbReference>
<feature type="region of interest" description="Disordered" evidence="1">
    <location>
        <begin position="1"/>
        <end position="29"/>
    </location>
</feature>
<comment type="caution">
    <text evidence="2">The sequence shown here is derived from an EMBL/GenBank/DDBJ whole genome shotgun (WGS) entry which is preliminary data.</text>
</comment>
<evidence type="ECO:0000256" key="1">
    <source>
        <dbReference type="SAM" id="MobiDB-lite"/>
    </source>
</evidence>
<evidence type="ECO:0000313" key="3">
    <source>
        <dbReference type="Proteomes" id="UP000824469"/>
    </source>
</evidence>
<name>A0AA38FGW6_TAXCH</name>
<protein>
    <submittedName>
        <fullName evidence="2">Uncharacterized protein</fullName>
    </submittedName>
</protein>
<reference evidence="2 3" key="1">
    <citation type="journal article" date="2021" name="Nat. Plants">
        <title>The Taxus genome provides insights into paclitaxel biosynthesis.</title>
        <authorList>
            <person name="Xiong X."/>
            <person name="Gou J."/>
            <person name="Liao Q."/>
            <person name="Li Y."/>
            <person name="Zhou Q."/>
            <person name="Bi G."/>
            <person name="Li C."/>
            <person name="Du R."/>
            <person name="Wang X."/>
            <person name="Sun T."/>
            <person name="Guo L."/>
            <person name="Liang H."/>
            <person name="Lu P."/>
            <person name="Wu Y."/>
            <person name="Zhang Z."/>
            <person name="Ro D.K."/>
            <person name="Shang Y."/>
            <person name="Huang S."/>
            <person name="Yan J."/>
        </authorList>
    </citation>
    <scope>NUCLEOTIDE SEQUENCE [LARGE SCALE GENOMIC DNA]</scope>
    <source>
        <strain evidence="2">Ta-2019</strain>
    </source>
</reference>
<organism evidence="2 3">
    <name type="scientific">Taxus chinensis</name>
    <name type="common">Chinese yew</name>
    <name type="synonym">Taxus wallichiana var. chinensis</name>
    <dbReference type="NCBI Taxonomy" id="29808"/>
    <lineage>
        <taxon>Eukaryota</taxon>
        <taxon>Viridiplantae</taxon>
        <taxon>Streptophyta</taxon>
        <taxon>Embryophyta</taxon>
        <taxon>Tracheophyta</taxon>
        <taxon>Spermatophyta</taxon>
        <taxon>Pinopsida</taxon>
        <taxon>Pinidae</taxon>
        <taxon>Conifers II</taxon>
        <taxon>Cupressales</taxon>
        <taxon>Taxaceae</taxon>
        <taxon>Taxus</taxon>
    </lineage>
</organism>
<proteinExistence type="predicted"/>
<evidence type="ECO:0000313" key="2">
    <source>
        <dbReference type="EMBL" id="KAH9302228.1"/>
    </source>
</evidence>
<dbReference type="AlphaFoldDB" id="A0AA38FGW6"/>
<feature type="non-terminal residue" evidence="2">
    <location>
        <position position="1"/>
    </location>
</feature>
<gene>
    <name evidence="2" type="ORF">KI387_013811</name>
</gene>
<accession>A0AA38FGW6</accession>
<keyword evidence="3" id="KW-1185">Reference proteome</keyword>